<accession>A0AAD6IL73</accession>
<name>A0AAD6IL73_PENCN</name>
<reference evidence="1" key="1">
    <citation type="journal article" date="2023" name="IMA Fungus">
        <title>Comparative genomic study of the Penicillium genus elucidates a diverse pangenome and 15 lateral gene transfer events.</title>
        <authorList>
            <person name="Petersen C."/>
            <person name="Sorensen T."/>
            <person name="Nielsen M.R."/>
            <person name="Sondergaard T.E."/>
            <person name="Sorensen J.L."/>
            <person name="Fitzpatrick D.A."/>
            <person name="Frisvad J.C."/>
            <person name="Nielsen K.L."/>
        </authorList>
    </citation>
    <scope>NUCLEOTIDE SEQUENCE</scope>
    <source>
        <strain evidence="1">IBT 15450</strain>
    </source>
</reference>
<reference evidence="1" key="2">
    <citation type="submission" date="2023-01" db="EMBL/GenBank/DDBJ databases">
        <authorList>
            <person name="Petersen C."/>
        </authorList>
    </citation>
    <scope>NUCLEOTIDE SEQUENCE</scope>
    <source>
        <strain evidence="1">IBT 15450</strain>
    </source>
</reference>
<evidence type="ECO:0000313" key="2">
    <source>
        <dbReference type="Proteomes" id="UP001219568"/>
    </source>
</evidence>
<proteinExistence type="predicted"/>
<evidence type="ECO:0000313" key="1">
    <source>
        <dbReference type="EMBL" id="KAJ6051631.1"/>
    </source>
</evidence>
<protein>
    <submittedName>
        <fullName evidence="1">Uncharacterized protein</fullName>
    </submittedName>
</protein>
<dbReference type="AlphaFoldDB" id="A0AAD6IL73"/>
<gene>
    <name evidence="1" type="ORF">N7460_002165</name>
</gene>
<dbReference type="EMBL" id="JAQJZL010000002">
    <property type="protein sequence ID" value="KAJ6051631.1"/>
    <property type="molecule type" value="Genomic_DNA"/>
</dbReference>
<dbReference type="Proteomes" id="UP001219568">
    <property type="component" value="Unassembled WGS sequence"/>
</dbReference>
<comment type="caution">
    <text evidence="1">The sequence shown here is derived from an EMBL/GenBank/DDBJ whole genome shotgun (WGS) entry which is preliminary data.</text>
</comment>
<organism evidence="1 2">
    <name type="scientific">Penicillium canescens</name>
    <dbReference type="NCBI Taxonomy" id="5083"/>
    <lineage>
        <taxon>Eukaryota</taxon>
        <taxon>Fungi</taxon>
        <taxon>Dikarya</taxon>
        <taxon>Ascomycota</taxon>
        <taxon>Pezizomycotina</taxon>
        <taxon>Eurotiomycetes</taxon>
        <taxon>Eurotiomycetidae</taxon>
        <taxon>Eurotiales</taxon>
        <taxon>Aspergillaceae</taxon>
        <taxon>Penicillium</taxon>
    </lineage>
</organism>
<keyword evidence="2" id="KW-1185">Reference proteome</keyword>
<sequence>MAWWDSSAPGWTERLIPNYEQACEDFLLTLDAQITVLHHCPGSGPQLKMLGDDVCVYFPNHPIVTSKPPGYWNEVFPQKCEYLEEAMGILSYALLSDPTCQHRVADEIVQLMKPLDF</sequence>